<comment type="caution">
    <text evidence="2">The sequence shown here is derived from an EMBL/GenBank/DDBJ whole genome shotgun (WGS) entry which is preliminary data.</text>
</comment>
<keyword evidence="1" id="KW-1133">Transmembrane helix</keyword>
<feature type="transmembrane region" description="Helical" evidence="1">
    <location>
        <begin position="311"/>
        <end position="329"/>
    </location>
</feature>
<feature type="transmembrane region" description="Helical" evidence="1">
    <location>
        <begin position="166"/>
        <end position="190"/>
    </location>
</feature>
<dbReference type="Proteomes" id="UP000289455">
    <property type="component" value="Unassembled WGS sequence"/>
</dbReference>
<keyword evidence="1" id="KW-0472">Membrane</keyword>
<evidence type="ECO:0000313" key="3">
    <source>
        <dbReference type="Proteomes" id="UP000289455"/>
    </source>
</evidence>
<feature type="transmembrane region" description="Helical" evidence="1">
    <location>
        <begin position="197"/>
        <end position="214"/>
    </location>
</feature>
<gene>
    <name evidence="2" type="ORF">ESB04_12015</name>
</gene>
<dbReference type="RefSeq" id="WP_129027999.1">
    <property type="nucleotide sequence ID" value="NZ_SDHY01000009.1"/>
</dbReference>
<keyword evidence="3" id="KW-1185">Reference proteome</keyword>
<feature type="transmembrane region" description="Helical" evidence="1">
    <location>
        <begin position="132"/>
        <end position="154"/>
    </location>
</feature>
<keyword evidence="1" id="KW-0812">Transmembrane</keyword>
<name>A0A4Q1BX19_9BACT</name>
<feature type="transmembrane region" description="Helical" evidence="1">
    <location>
        <begin position="7"/>
        <end position="27"/>
    </location>
</feature>
<feature type="transmembrane region" description="Helical" evidence="1">
    <location>
        <begin position="255"/>
        <end position="274"/>
    </location>
</feature>
<dbReference type="AlphaFoldDB" id="A0A4Q1BX19"/>
<dbReference type="OrthoDB" id="936260at2"/>
<reference evidence="2 3" key="1">
    <citation type="submission" date="2019-01" db="EMBL/GenBank/DDBJ databases">
        <title>Cytophagaceae bacterium strain CAR-16.</title>
        <authorList>
            <person name="Chen W.-M."/>
        </authorList>
    </citation>
    <scope>NUCLEOTIDE SEQUENCE [LARGE SCALE GENOMIC DNA]</scope>
    <source>
        <strain evidence="2 3">CAR-16</strain>
    </source>
</reference>
<evidence type="ECO:0000313" key="2">
    <source>
        <dbReference type="EMBL" id="RXK46543.1"/>
    </source>
</evidence>
<feature type="transmembrane region" description="Helical" evidence="1">
    <location>
        <begin position="341"/>
        <end position="358"/>
    </location>
</feature>
<dbReference type="EMBL" id="SDHY01000009">
    <property type="protein sequence ID" value="RXK46543.1"/>
    <property type="molecule type" value="Genomic_DNA"/>
</dbReference>
<feature type="transmembrane region" description="Helical" evidence="1">
    <location>
        <begin position="286"/>
        <end position="305"/>
    </location>
</feature>
<feature type="transmembrane region" description="Helical" evidence="1">
    <location>
        <begin position="81"/>
        <end position="106"/>
    </location>
</feature>
<evidence type="ECO:0008006" key="4">
    <source>
        <dbReference type="Google" id="ProtNLM"/>
    </source>
</evidence>
<protein>
    <recommendedName>
        <fullName evidence="4">Glycosyltransferase RgtA/B/C/D-like domain-containing protein</fullName>
    </recommendedName>
</protein>
<organism evidence="2 3">
    <name type="scientific">Aquirufa rosea</name>
    <dbReference type="NCBI Taxonomy" id="2509241"/>
    <lineage>
        <taxon>Bacteria</taxon>
        <taxon>Pseudomonadati</taxon>
        <taxon>Bacteroidota</taxon>
        <taxon>Cytophagia</taxon>
        <taxon>Cytophagales</taxon>
        <taxon>Flectobacillaceae</taxon>
        <taxon>Aquirufa</taxon>
    </lineage>
</organism>
<proteinExistence type="predicted"/>
<evidence type="ECO:0000256" key="1">
    <source>
        <dbReference type="SAM" id="Phobius"/>
    </source>
</evidence>
<sequence length="540" mass="63310">MLSVKELGLKWLFALSIISLIIFWFLFSLDVPWYDDVMVLAFCRNMDIQGITLDTLRQLFVNYNEHIIATTKLLFLLNSKLFGYINLSYLALQGILIYLAFVLLFIKHSTQHIYQNFIAIFLLCSLIYDEGYLWAMTSIQNFASLLLILLSIIFLNKNRVGWSFFFIFWALISSAQTLLFLPIWCLILCYYTRKLDLKILLLWGLVLFFYFSQFEDTGIRPEISSILSSFTKEKILNIIQNYAPPFGTLGTRFSIIYFVFEFSLLLFTFYRLIIDYWKKDLSHTKIILGALLIWSTLLLFLTFIVRSKLESRYLLYPAIKTACLYLYFLEMKYHKNIAKGMLILSLSFYALSMFPSLIKAKNTLVAMSALKFNMLNHQVNYFFSTDDVDARQVKPYYRDLAANELVDIPHRLNGRVFKHLLLFNQISNEQMRSSQFDRKEVLLKNLDSTQMKLISKQVVVDSLSPLVVYQQTLKSSNMWDVPMILLKSGQNMFLFPAKTSVPSLPGWINTKAWECQVEIYKNTLPYGQYQMFEIHKPLFN</sequence>
<accession>A0A4Q1BX19</accession>